<dbReference type="InterPro" id="IPR014729">
    <property type="entry name" value="Rossmann-like_a/b/a_fold"/>
</dbReference>
<dbReference type="SUPFAM" id="SSF48173">
    <property type="entry name" value="Cryptochrome/photolyase FAD-binding domain"/>
    <property type="match status" value="1"/>
</dbReference>
<keyword evidence="1" id="KW-0456">Lyase</keyword>
<dbReference type="RefSeq" id="WP_148070301.1">
    <property type="nucleotide sequence ID" value="NZ_VRZA01000011.1"/>
</dbReference>
<comment type="caution">
    <text evidence="1">The sequence shown here is derived from an EMBL/GenBank/DDBJ whole genome shotgun (WGS) entry which is preliminary data.</text>
</comment>
<dbReference type="InterPro" id="IPR036134">
    <property type="entry name" value="Crypto/Photolyase_FAD-like_sf"/>
</dbReference>
<dbReference type="PANTHER" id="PTHR38657">
    <property type="entry name" value="SLR1343 PROTEIN"/>
    <property type="match status" value="1"/>
</dbReference>
<dbReference type="InterPro" id="IPR007357">
    <property type="entry name" value="PhrB-like"/>
</dbReference>
<dbReference type="Gene3D" id="1.10.579.10">
    <property type="entry name" value="DNA Cyclobutane Dipyrimidine Photolyase, subunit A, domain 3"/>
    <property type="match status" value="1"/>
</dbReference>
<dbReference type="Gene3D" id="1.25.40.80">
    <property type="match status" value="1"/>
</dbReference>
<dbReference type="Proteomes" id="UP000321039">
    <property type="component" value="Unassembled WGS sequence"/>
</dbReference>
<dbReference type="Gene3D" id="1.10.10.1710">
    <property type="entry name" value="Deoxyribodipyrimidine photolyase-related"/>
    <property type="match status" value="1"/>
</dbReference>
<sequence length="512" mass="58451">MTDRRLILVLGDQLSFNNPALIGAAPGQDEVLLAEVHEEAGYVPHNRLKIALIFSAMRHFASELERGGYRVHYRRLDEGLPSLEEALVQTCQAHAFSRVCVCEPGEFRLRRLMDSWPERLGLPVDILEDSRFLCAHDRFRSWASGRRQLRMEHFYREMRRDYGVLLEPDGGPAGGHWNYDKENREGWRAQVAIPPRRSLRNDAVTREVLELVAEAFPGNPGDLSRFSYGVTAGQAQAEFDWFCEHALPQFGRFQDALAENEVWLFHARVSMYLNIGLLEPLALCQRVEEAWRSGHCSLAAAEGFIRQVLGWREYVRGIYWLHMPEYRRRNALAATTPLPDFFWDGDTDLRCLSQALRQTLDLGYAHHIQRLMVIGNFALLAGLDIAAVCDWYLADYVDAFEWVELPNTLGMALHADGGLMASKPYAASGKYIQRQGNHCAQCRYNPAQMTGEGACPYNALYWRFIHRHQQTFENNPRMALVLANWRKRKASEQDAILGWGERVLATLVGEGS</sequence>
<gene>
    <name evidence="1" type="ORF">FV139_20185</name>
</gene>
<keyword evidence="2" id="KW-1185">Reference proteome</keyword>
<dbReference type="EMBL" id="VRZA01000011">
    <property type="protein sequence ID" value="TXS89260.1"/>
    <property type="molecule type" value="Genomic_DNA"/>
</dbReference>
<reference evidence="1 2" key="1">
    <citation type="submission" date="2019-08" db="EMBL/GenBank/DDBJ databases">
        <title>Parahaliea maris sp. nov., isolated from the surface seawater.</title>
        <authorList>
            <person name="Liu Y."/>
        </authorList>
    </citation>
    <scope>NUCLEOTIDE SEQUENCE [LARGE SCALE GENOMIC DNA]</scope>
    <source>
        <strain evidence="1 2">HSLHS9</strain>
    </source>
</reference>
<dbReference type="AlphaFoldDB" id="A0A5C8ZNF1"/>
<evidence type="ECO:0000313" key="1">
    <source>
        <dbReference type="EMBL" id="TXS89260.1"/>
    </source>
</evidence>
<dbReference type="Gene3D" id="3.40.50.620">
    <property type="entry name" value="HUPs"/>
    <property type="match status" value="1"/>
</dbReference>
<dbReference type="InterPro" id="IPR052551">
    <property type="entry name" value="UV-DNA_repair_photolyase"/>
</dbReference>
<accession>A0A5C8ZNF1</accession>
<organism evidence="1 2">
    <name type="scientific">Parahaliea maris</name>
    <dbReference type="NCBI Taxonomy" id="2716870"/>
    <lineage>
        <taxon>Bacteria</taxon>
        <taxon>Pseudomonadati</taxon>
        <taxon>Pseudomonadota</taxon>
        <taxon>Gammaproteobacteria</taxon>
        <taxon>Cellvibrionales</taxon>
        <taxon>Halieaceae</taxon>
        <taxon>Parahaliea</taxon>
    </lineage>
</organism>
<name>A0A5C8ZNF1_9GAMM</name>
<dbReference type="Pfam" id="PF04244">
    <property type="entry name" value="DPRP"/>
    <property type="match status" value="1"/>
</dbReference>
<evidence type="ECO:0000313" key="2">
    <source>
        <dbReference type="Proteomes" id="UP000321039"/>
    </source>
</evidence>
<dbReference type="PANTHER" id="PTHR38657:SF1">
    <property type="entry name" value="SLR1343 PROTEIN"/>
    <property type="match status" value="1"/>
</dbReference>
<protein>
    <submittedName>
        <fullName evidence="1">Cryptochrome/photolyase family protein</fullName>
    </submittedName>
</protein>
<proteinExistence type="predicted"/>
<dbReference type="GO" id="GO:0016829">
    <property type="term" value="F:lyase activity"/>
    <property type="evidence" value="ECO:0007669"/>
    <property type="project" value="UniProtKB-KW"/>
</dbReference>